<evidence type="ECO:0000313" key="2">
    <source>
        <dbReference type="EMBL" id="MBR9973923.1"/>
    </source>
</evidence>
<accession>A0ABS5IJQ3</accession>
<dbReference type="EMBL" id="JAGTUF010000049">
    <property type="protein sequence ID" value="MBR9973923.1"/>
    <property type="molecule type" value="Genomic_DNA"/>
</dbReference>
<protein>
    <submittedName>
        <fullName evidence="2">RES domain-containing protein</fullName>
    </submittedName>
</protein>
<dbReference type="InterPro" id="IPR014914">
    <property type="entry name" value="RES_dom"/>
</dbReference>
<gene>
    <name evidence="2" type="ORF">KEC16_19575</name>
</gene>
<evidence type="ECO:0000313" key="3">
    <source>
        <dbReference type="Proteomes" id="UP000680714"/>
    </source>
</evidence>
<proteinExistence type="predicted"/>
<name>A0ABS5IJQ3_9PROT</name>
<evidence type="ECO:0000259" key="1">
    <source>
        <dbReference type="Pfam" id="PF08808"/>
    </source>
</evidence>
<feature type="domain" description="RES" evidence="1">
    <location>
        <begin position="91"/>
        <end position="142"/>
    </location>
</feature>
<dbReference type="Proteomes" id="UP000680714">
    <property type="component" value="Unassembled WGS sequence"/>
</dbReference>
<comment type="caution">
    <text evidence="2">The sequence shown here is derived from an EMBL/GenBank/DDBJ whole genome shotgun (WGS) entry which is preliminary data.</text>
</comment>
<dbReference type="RefSeq" id="WP_211552095.1">
    <property type="nucleotide sequence ID" value="NZ_JAGTUF010000049.1"/>
</dbReference>
<reference evidence="2 3" key="1">
    <citation type="submission" date="2021-04" db="EMBL/GenBank/DDBJ databases">
        <title>Magnetospirillum sulfuroxidans sp. nov., a facultative chemolithoautotrophic sulfur-oxidizing alphaproteobacterium isolated from freshwater sediment and proposals for Paramagetospirillum gen. nov., and Magnetospirillaceae fam. nov.</title>
        <authorList>
            <person name="Koziaeva V."/>
            <person name="Geelhoed J.S."/>
            <person name="Sorokin D.Y."/>
            <person name="Grouzdev D.S."/>
        </authorList>
    </citation>
    <scope>NUCLEOTIDE SEQUENCE [LARGE SCALE GENOMIC DNA]</scope>
    <source>
        <strain evidence="2 3">J10</strain>
    </source>
</reference>
<sequence>MDAKKDRPEFQSWHSFQEFTRLVRHGRRYVWTKEMKAFLDTVLATMDERIVKISQGTLLFRAQQGVRYEPTTDDEGNEIGEERVGYGAERMKPLANRAKEGRINPAGIPVLYLASSVQAAISETRPWVGSELSVAQFEVLRDLTGCGKTLSSEAAS</sequence>
<dbReference type="Pfam" id="PF08808">
    <property type="entry name" value="RES"/>
    <property type="match status" value="1"/>
</dbReference>
<organism evidence="2 3">
    <name type="scientific">Magnetospirillum sulfuroxidans</name>
    <dbReference type="NCBI Taxonomy" id="611300"/>
    <lineage>
        <taxon>Bacteria</taxon>
        <taxon>Pseudomonadati</taxon>
        <taxon>Pseudomonadota</taxon>
        <taxon>Alphaproteobacteria</taxon>
        <taxon>Rhodospirillales</taxon>
        <taxon>Rhodospirillaceae</taxon>
        <taxon>Magnetospirillum</taxon>
    </lineage>
</organism>
<keyword evidence="3" id="KW-1185">Reference proteome</keyword>